<proteinExistence type="predicted"/>
<dbReference type="Pfam" id="PF00385">
    <property type="entry name" value="Chromo"/>
    <property type="match status" value="1"/>
</dbReference>
<dbReference type="AlphaFoldDB" id="A0A2J6TMV8"/>
<evidence type="ECO:0000313" key="5">
    <source>
        <dbReference type="Proteomes" id="UP000235371"/>
    </source>
</evidence>
<gene>
    <name evidence="4" type="ORF">K444DRAFT_609130</name>
</gene>
<feature type="compositionally biased region" description="Polar residues" evidence="2">
    <location>
        <begin position="179"/>
        <end position="192"/>
    </location>
</feature>
<dbReference type="Proteomes" id="UP000235371">
    <property type="component" value="Unassembled WGS sequence"/>
</dbReference>
<dbReference type="GeneID" id="36587595"/>
<sequence>MFLNAFTDSSRPGRQKGGRKQRFTFDFVVAERPIYVPGSGPPLAPVTVMPVHDKDGIIEGEVKLNGRPMLIVSYEAHPYLRVSVRPQNILDWVSQRTYEEWESAKTEAKDQAERDELLPKIAAREQRKLLKEKGGSASRASEGPKKTWSRKRKRPPTPEPPSRAGRKRRGVDTEEEDAITTNPRRPSLSTPVKQRGLADLLDVDSEDEDSFAEDTAELLDRQLNGTPGRSKLAMELTRSATTSPEPEPKSIQKSKNPPVPPFDRRETRSGSVSSTAGVKGHETLNTSASGPSRRDSVATTSSRQARQIYEKLERKSQAKAGSLTEKYSYSGKPPSSSQRLAAANPTRHKSETPKSKKSATPKPVEEESEESEEDEEEDEEDEEGEDDEPEYEVDAILADQYRMDKKQKSVLWYLIKWVGEWENTWEPAENVGKEAIAEYQGNKAEQRKREKPAKKKTSYDEGMEETSDDVLGIDVRGKGKQKILFGSGGREDLTVRDKGKSKVPFGSGGIDLTGDDSDPDSLFVKDRSQLKGILKKAPVPKRGEVIDDASASDEF</sequence>
<protein>
    <recommendedName>
        <fullName evidence="3">Chromo domain-containing protein</fullName>
    </recommendedName>
</protein>
<evidence type="ECO:0000256" key="1">
    <source>
        <dbReference type="ARBA" id="ARBA00011353"/>
    </source>
</evidence>
<dbReference type="OrthoDB" id="3543857at2759"/>
<feature type="compositionally biased region" description="Acidic residues" evidence="2">
    <location>
        <begin position="366"/>
        <end position="393"/>
    </location>
</feature>
<feature type="domain" description="Chromo" evidence="3">
    <location>
        <begin position="391"/>
        <end position="454"/>
    </location>
</feature>
<dbReference type="CDD" id="cd00024">
    <property type="entry name" value="CD_CSD"/>
    <property type="match status" value="1"/>
</dbReference>
<feature type="compositionally biased region" description="Acidic residues" evidence="2">
    <location>
        <begin position="201"/>
        <end position="217"/>
    </location>
</feature>
<name>A0A2J6TMV8_9HELO</name>
<evidence type="ECO:0000256" key="2">
    <source>
        <dbReference type="SAM" id="MobiDB-lite"/>
    </source>
</evidence>
<dbReference type="InterPro" id="IPR023780">
    <property type="entry name" value="Chromo_domain"/>
</dbReference>
<comment type="subunit">
    <text evidence="1">Component of the NuA4 histone acetyltransferase complex.</text>
</comment>
<dbReference type="Gene3D" id="2.40.50.40">
    <property type="match status" value="1"/>
</dbReference>
<dbReference type="SUPFAM" id="SSF54160">
    <property type="entry name" value="Chromo domain-like"/>
    <property type="match status" value="1"/>
</dbReference>
<dbReference type="SMART" id="SM00298">
    <property type="entry name" value="CHROMO"/>
    <property type="match status" value="1"/>
</dbReference>
<dbReference type="STRING" id="1095630.A0A2J6TMV8"/>
<feature type="region of interest" description="Disordered" evidence="2">
    <location>
        <begin position="129"/>
        <end position="399"/>
    </location>
</feature>
<accession>A0A2J6TMV8</accession>
<feature type="compositionally biased region" description="Basic and acidic residues" evidence="2">
    <location>
        <begin position="491"/>
        <end position="500"/>
    </location>
</feature>
<organism evidence="4 5">
    <name type="scientific">Hyaloscypha bicolor E</name>
    <dbReference type="NCBI Taxonomy" id="1095630"/>
    <lineage>
        <taxon>Eukaryota</taxon>
        <taxon>Fungi</taxon>
        <taxon>Dikarya</taxon>
        <taxon>Ascomycota</taxon>
        <taxon>Pezizomycotina</taxon>
        <taxon>Leotiomycetes</taxon>
        <taxon>Helotiales</taxon>
        <taxon>Hyaloscyphaceae</taxon>
        <taxon>Hyaloscypha</taxon>
        <taxon>Hyaloscypha bicolor</taxon>
    </lineage>
</organism>
<feature type="region of interest" description="Disordered" evidence="2">
    <location>
        <begin position="439"/>
        <end position="472"/>
    </location>
</feature>
<feature type="compositionally biased region" description="Low complexity" evidence="2">
    <location>
        <begin position="326"/>
        <end position="337"/>
    </location>
</feature>
<dbReference type="InParanoid" id="A0A2J6TMV8"/>
<feature type="region of interest" description="Disordered" evidence="2">
    <location>
        <begin position="491"/>
        <end position="521"/>
    </location>
</feature>
<dbReference type="RefSeq" id="XP_024741257.1">
    <property type="nucleotide sequence ID" value="XM_024879518.1"/>
</dbReference>
<dbReference type="GO" id="GO:0006338">
    <property type="term" value="P:chromatin remodeling"/>
    <property type="evidence" value="ECO:0007669"/>
    <property type="project" value="UniProtKB-ARBA"/>
</dbReference>
<evidence type="ECO:0000259" key="3">
    <source>
        <dbReference type="PROSITE" id="PS50013"/>
    </source>
</evidence>
<dbReference type="EMBL" id="KZ613767">
    <property type="protein sequence ID" value="PMD64353.1"/>
    <property type="molecule type" value="Genomic_DNA"/>
</dbReference>
<dbReference type="InterPro" id="IPR016197">
    <property type="entry name" value="Chromo-like_dom_sf"/>
</dbReference>
<dbReference type="PROSITE" id="PS50013">
    <property type="entry name" value="CHROMO_2"/>
    <property type="match status" value="1"/>
</dbReference>
<dbReference type="InterPro" id="IPR000953">
    <property type="entry name" value="Chromo/chromo_shadow_dom"/>
</dbReference>
<keyword evidence="5" id="KW-1185">Reference proteome</keyword>
<evidence type="ECO:0000313" key="4">
    <source>
        <dbReference type="EMBL" id="PMD64353.1"/>
    </source>
</evidence>
<reference evidence="4 5" key="1">
    <citation type="submission" date="2016-04" db="EMBL/GenBank/DDBJ databases">
        <title>A degradative enzymes factory behind the ericoid mycorrhizal symbiosis.</title>
        <authorList>
            <consortium name="DOE Joint Genome Institute"/>
            <person name="Martino E."/>
            <person name="Morin E."/>
            <person name="Grelet G."/>
            <person name="Kuo A."/>
            <person name="Kohler A."/>
            <person name="Daghino S."/>
            <person name="Barry K."/>
            <person name="Choi C."/>
            <person name="Cichocki N."/>
            <person name="Clum A."/>
            <person name="Copeland A."/>
            <person name="Hainaut M."/>
            <person name="Haridas S."/>
            <person name="Labutti K."/>
            <person name="Lindquist E."/>
            <person name="Lipzen A."/>
            <person name="Khouja H.-R."/>
            <person name="Murat C."/>
            <person name="Ohm R."/>
            <person name="Olson A."/>
            <person name="Spatafora J."/>
            <person name="Veneault-Fourrey C."/>
            <person name="Henrissat B."/>
            <person name="Grigoriev I."/>
            <person name="Martin F."/>
            <person name="Perotto S."/>
        </authorList>
    </citation>
    <scope>NUCLEOTIDE SEQUENCE [LARGE SCALE GENOMIC DNA]</scope>
    <source>
        <strain evidence="4 5">E</strain>
    </source>
</reference>